<keyword evidence="1" id="KW-0175">Coiled coil</keyword>
<dbReference type="InterPro" id="IPR050330">
    <property type="entry name" value="Bact_OuterMem_StrucFunc"/>
</dbReference>
<feature type="coiled-coil region" evidence="1">
    <location>
        <begin position="90"/>
        <end position="121"/>
    </location>
</feature>
<gene>
    <name evidence="3" type="ORF">U5822_10560</name>
</gene>
<sequence>MRGKLTTLQEDPNLADRARMELRDAEVAVRLAEQPLPDDDAALGQHRVYMADRAVAIAEAKATTRYAEDQRTRFGEERAAARLNARTLEVSKAREDAAEAAALAMQQEAEYQSQIAALQAEVTDRGVVLTLGDVLFATGSAKLRGGASQRLSTSGLGMDRPVANNDTPTGRQQNRRVEIIIENPS</sequence>
<comment type="caution">
    <text evidence="3">The sequence shown here is derived from an EMBL/GenBank/DDBJ whole genome shotgun (WGS) entry which is preliminary data.</text>
</comment>
<feature type="region of interest" description="Disordered" evidence="2">
    <location>
        <begin position="147"/>
        <end position="171"/>
    </location>
</feature>
<dbReference type="PANTHER" id="PTHR30329">
    <property type="entry name" value="STATOR ELEMENT OF FLAGELLAR MOTOR COMPLEX"/>
    <property type="match status" value="1"/>
</dbReference>
<evidence type="ECO:0000313" key="3">
    <source>
        <dbReference type="EMBL" id="MEA1081113.1"/>
    </source>
</evidence>
<organism evidence="3 4">
    <name type="scientific">Marinobacter qingdaonensis</name>
    <dbReference type="NCBI Taxonomy" id="3108486"/>
    <lineage>
        <taxon>Bacteria</taxon>
        <taxon>Pseudomonadati</taxon>
        <taxon>Pseudomonadota</taxon>
        <taxon>Gammaproteobacteria</taxon>
        <taxon>Pseudomonadales</taxon>
        <taxon>Marinobacteraceae</taxon>
        <taxon>Marinobacter</taxon>
    </lineage>
</organism>
<evidence type="ECO:0000313" key="4">
    <source>
        <dbReference type="Proteomes" id="UP001305746"/>
    </source>
</evidence>
<accession>A0ABU5NZ80</accession>
<proteinExistence type="predicted"/>
<dbReference type="PANTHER" id="PTHR30329:SF21">
    <property type="entry name" value="LIPOPROTEIN YIAD-RELATED"/>
    <property type="match status" value="1"/>
</dbReference>
<reference evidence="3 4" key="1">
    <citation type="submission" date="2023-12" db="EMBL/GenBank/DDBJ databases">
        <title>Marinobacter qingdaonensis sp. nov., isolated from the intertidal sediment of Qingdao, PR China.</title>
        <authorList>
            <person name="Li Y."/>
        </authorList>
    </citation>
    <scope>NUCLEOTIDE SEQUENCE [LARGE SCALE GENOMIC DNA]</scope>
    <source>
        <strain evidence="3 4">ASW11-75</strain>
    </source>
</reference>
<evidence type="ECO:0000256" key="1">
    <source>
        <dbReference type="SAM" id="Coils"/>
    </source>
</evidence>
<dbReference type="SUPFAM" id="SSF103088">
    <property type="entry name" value="OmpA-like"/>
    <property type="match status" value="1"/>
</dbReference>
<protein>
    <submittedName>
        <fullName evidence="3">Uncharacterized protein</fullName>
    </submittedName>
</protein>
<dbReference type="InterPro" id="IPR036737">
    <property type="entry name" value="OmpA-like_sf"/>
</dbReference>
<keyword evidence="4" id="KW-1185">Reference proteome</keyword>
<dbReference type="Proteomes" id="UP001305746">
    <property type="component" value="Unassembled WGS sequence"/>
</dbReference>
<dbReference type="EMBL" id="JAYDCJ010000003">
    <property type="protein sequence ID" value="MEA1081113.1"/>
    <property type="molecule type" value="Genomic_DNA"/>
</dbReference>
<dbReference type="Gene3D" id="3.30.1330.60">
    <property type="entry name" value="OmpA-like domain"/>
    <property type="match status" value="1"/>
</dbReference>
<dbReference type="RefSeq" id="WP_322855587.1">
    <property type="nucleotide sequence ID" value="NZ_JAYDCJ010000003.1"/>
</dbReference>
<name>A0ABU5NZ80_9GAMM</name>
<evidence type="ECO:0000256" key="2">
    <source>
        <dbReference type="SAM" id="MobiDB-lite"/>
    </source>
</evidence>